<dbReference type="Gene3D" id="3.10.105.10">
    <property type="entry name" value="Dipeptide-binding Protein, Domain 3"/>
    <property type="match status" value="1"/>
</dbReference>
<dbReference type="AlphaFoldDB" id="A0A087AR05"/>
<proteinExistence type="predicted"/>
<dbReference type="GO" id="GO:1904680">
    <property type="term" value="F:peptide transmembrane transporter activity"/>
    <property type="evidence" value="ECO:0007669"/>
    <property type="project" value="TreeGrafter"/>
</dbReference>
<gene>
    <name evidence="4" type="ORF">BIGA_0637</name>
</gene>
<feature type="signal peptide" evidence="2">
    <location>
        <begin position="1"/>
        <end position="22"/>
    </location>
</feature>
<dbReference type="Proteomes" id="UP000029046">
    <property type="component" value="Unassembled WGS sequence"/>
</dbReference>
<name>A0A087AR05_9BIFI</name>
<protein>
    <submittedName>
        <fullName evidence="4">Oligopeptide-binding protein oppA</fullName>
    </submittedName>
</protein>
<evidence type="ECO:0000313" key="4">
    <source>
        <dbReference type="EMBL" id="KFI61205.1"/>
    </source>
</evidence>
<evidence type="ECO:0000259" key="3">
    <source>
        <dbReference type="Pfam" id="PF00496"/>
    </source>
</evidence>
<evidence type="ECO:0000256" key="1">
    <source>
        <dbReference type="SAM" id="MobiDB-lite"/>
    </source>
</evidence>
<keyword evidence="2" id="KW-0732">Signal</keyword>
<dbReference type="OrthoDB" id="7888869at2"/>
<feature type="chain" id="PRO_5039252669" evidence="2">
    <location>
        <begin position="23"/>
        <end position="583"/>
    </location>
</feature>
<dbReference type="InterPro" id="IPR039424">
    <property type="entry name" value="SBP_5"/>
</dbReference>
<feature type="domain" description="Solute-binding protein family 5" evidence="3">
    <location>
        <begin position="125"/>
        <end position="491"/>
    </location>
</feature>
<dbReference type="PANTHER" id="PTHR30290:SF65">
    <property type="entry name" value="MONOACYL PHOSPHATIDYLINOSITOL TETRAMANNOSIDE-BINDING PROTEIN LPQW-RELATED"/>
    <property type="match status" value="1"/>
</dbReference>
<reference evidence="4 5" key="1">
    <citation type="submission" date="2014-03" db="EMBL/GenBank/DDBJ databases">
        <title>Genomics of Bifidobacteria.</title>
        <authorList>
            <person name="Ventura M."/>
            <person name="Milani C."/>
            <person name="Lugli G.A."/>
        </authorList>
    </citation>
    <scope>NUCLEOTIDE SEQUENCE [LARGE SCALE GENOMIC DNA]</scope>
    <source>
        <strain evidence="4 5">LMG 11586</strain>
    </source>
</reference>
<dbReference type="InterPro" id="IPR000914">
    <property type="entry name" value="SBP_5_dom"/>
</dbReference>
<keyword evidence="5" id="KW-1185">Reference proteome</keyword>
<dbReference type="RefSeq" id="WP_081929391.1">
    <property type="nucleotide sequence ID" value="NZ_JGYX01000002.1"/>
</dbReference>
<dbReference type="EMBL" id="JGYX01000002">
    <property type="protein sequence ID" value="KFI61205.1"/>
    <property type="molecule type" value="Genomic_DNA"/>
</dbReference>
<accession>A0A087AR05</accession>
<dbReference type="PANTHER" id="PTHR30290">
    <property type="entry name" value="PERIPLASMIC BINDING COMPONENT OF ABC TRANSPORTER"/>
    <property type="match status" value="1"/>
</dbReference>
<feature type="region of interest" description="Disordered" evidence="1">
    <location>
        <begin position="44"/>
        <end position="74"/>
    </location>
</feature>
<dbReference type="CDD" id="cd08501">
    <property type="entry name" value="PBP2_Lpqw"/>
    <property type="match status" value="1"/>
</dbReference>
<dbReference type="SUPFAM" id="SSF53850">
    <property type="entry name" value="Periplasmic binding protein-like II"/>
    <property type="match status" value="1"/>
</dbReference>
<dbReference type="eggNOG" id="COG0747">
    <property type="taxonomic scope" value="Bacteria"/>
</dbReference>
<evidence type="ECO:0000313" key="5">
    <source>
        <dbReference type="Proteomes" id="UP000029046"/>
    </source>
</evidence>
<dbReference type="Pfam" id="PF00496">
    <property type="entry name" value="SBP_bac_5"/>
    <property type="match status" value="1"/>
</dbReference>
<dbReference type="PROSITE" id="PS51257">
    <property type="entry name" value="PROKAR_LIPOPROTEIN"/>
    <property type="match status" value="1"/>
</dbReference>
<comment type="caution">
    <text evidence="4">The sequence shown here is derived from an EMBL/GenBank/DDBJ whole genome shotgun (WGS) entry which is preliminary data.</text>
</comment>
<dbReference type="Gene3D" id="3.90.76.10">
    <property type="entry name" value="Dipeptide-binding Protein, Domain 1"/>
    <property type="match status" value="1"/>
</dbReference>
<dbReference type="GO" id="GO:0015833">
    <property type="term" value="P:peptide transport"/>
    <property type="evidence" value="ECO:0007669"/>
    <property type="project" value="TreeGrafter"/>
</dbReference>
<organism evidence="4 5">
    <name type="scientific">Bifidobacterium pullorum subsp. gallinarum</name>
    <dbReference type="NCBI Taxonomy" id="78344"/>
    <lineage>
        <taxon>Bacteria</taxon>
        <taxon>Bacillati</taxon>
        <taxon>Actinomycetota</taxon>
        <taxon>Actinomycetes</taxon>
        <taxon>Bifidobacteriales</taxon>
        <taxon>Bifidobacteriaceae</taxon>
        <taxon>Bifidobacterium</taxon>
    </lineage>
</organism>
<evidence type="ECO:0000256" key="2">
    <source>
        <dbReference type="SAM" id="SignalP"/>
    </source>
</evidence>
<sequence length="583" mass="63634">MNMRKTMTWTIAMVAAASMALAGCGGNGAGDASASKSGYVQPADGVPSDYTGTLPAPDASKAYNNPQERDNIQDGGTLTLATTEIGPNWNANSTDGNSVYMNEFWSFYQPHLWDYSFDGKATPNPDFLSKVTLTSEDPMVVTYDINPDAKWNDGSEIDYTAFQSTWNALNGKDSAYNPPMTTGYDQIASVEKGESDKQVVVTFETPFYPYTGLFNLLVNPKAADADTFTQGWINDPHTEWAAGPFVVDSFDDSQVTFTPNPNWWGDKPKLDKVVFKQMESSAAINAFHNGEIDAVGASTADNLKIVRSMDDVQIRIGYSKSTDVLTYNGTADALKDIAVRKAITQGFDQKTWSKIRYQGTDYDSPQPGSECMLVFQDGYENNLPKDSGYDVDAAKKTLEDAGYTMGDAGYYQKDGKPVKISYTYFGDDATQTAMANAYQKMMKDIGVDCEIVNLDNSEFSKTLISKSFEVLAMGWSASDPYGYSTSGYQLYGSDSDSNYSFIGTPEIDAMLKKPSTMSDSTEAIAAFNEAEKAAFEQYGTIPTDVPPSYTAVKKGLANFGPSGFNNCNGGIWHTENIGWQKEA</sequence>